<dbReference type="GO" id="GO:0000160">
    <property type="term" value="P:phosphorelay signal transduction system"/>
    <property type="evidence" value="ECO:0007669"/>
    <property type="project" value="InterPro"/>
</dbReference>
<keyword evidence="1 2" id="KW-0597">Phosphoprotein</keyword>
<organism evidence="4 5">
    <name type="scientific">Candidatus Omnitrophus magneticus</name>
    <dbReference type="NCBI Taxonomy" id="1609969"/>
    <lineage>
        <taxon>Bacteria</taxon>
        <taxon>Pseudomonadati</taxon>
        <taxon>Candidatus Omnitrophota</taxon>
        <taxon>Candidatus Omnitrophus</taxon>
    </lineage>
</organism>
<dbReference type="PANTHER" id="PTHR44591:SF3">
    <property type="entry name" value="RESPONSE REGULATORY DOMAIN-CONTAINING PROTEIN"/>
    <property type="match status" value="1"/>
</dbReference>
<reference evidence="4 5" key="1">
    <citation type="submission" date="2015-02" db="EMBL/GenBank/DDBJ databases">
        <title>Single-cell genomics of uncultivated deep-branching MTB reveals a conserved set of magnetosome genes.</title>
        <authorList>
            <person name="Kolinko S."/>
            <person name="Richter M."/>
            <person name="Glockner F.O."/>
            <person name="Brachmann A."/>
            <person name="Schuler D."/>
        </authorList>
    </citation>
    <scope>NUCLEOTIDE SEQUENCE [LARGE SCALE GENOMIC DNA]</scope>
    <source>
        <strain evidence="4">SKK-01</strain>
    </source>
</reference>
<dbReference type="PROSITE" id="PS50110">
    <property type="entry name" value="RESPONSE_REGULATORY"/>
    <property type="match status" value="1"/>
</dbReference>
<evidence type="ECO:0000313" key="4">
    <source>
        <dbReference type="EMBL" id="KJJ84852.1"/>
    </source>
</evidence>
<evidence type="ECO:0000313" key="5">
    <source>
        <dbReference type="Proteomes" id="UP000033428"/>
    </source>
</evidence>
<name>A0A0F0CNM2_9BACT</name>
<dbReference type="EMBL" id="JYNY01000249">
    <property type="protein sequence ID" value="KJJ84852.1"/>
    <property type="molecule type" value="Genomic_DNA"/>
</dbReference>
<dbReference type="InterPro" id="IPR001789">
    <property type="entry name" value="Sig_transdc_resp-reg_receiver"/>
</dbReference>
<comment type="caution">
    <text evidence="4">The sequence shown here is derived from an EMBL/GenBank/DDBJ whole genome shotgun (WGS) entry which is preliminary data.</text>
</comment>
<dbReference type="Proteomes" id="UP000033428">
    <property type="component" value="Unassembled WGS sequence"/>
</dbReference>
<keyword evidence="5" id="KW-1185">Reference proteome</keyword>
<dbReference type="InterPro" id="IPR050595">
    <property type="entry name" value="Bact_response_regulator"/>
</dbReference>
<gene>
    <name evidence="4" type="ORF">OMAG_001299</name>
</gene>
<sequence length="124" mass="14336">MDMKNIRILSIDDEENFTDMIKQYFDLRGYKIDIAHDGVIGLELFRKYNHAVVLLDLKMIGLNGDEVMREIKKIKPDTKIIFITAFSDSGKTKNRLMEEGAYGYFEKPLQSLKILEESIKNAVS</sequence>
<dbReference type="PANTHER" id="PTHR44591">
    <property type="entry name" value="STRESS RESPONSE REGULATOR PROTEIN 1"/>
    <property type="match status" value="1"/>
</dbReference>
<feature type="domain" description="Response regulatory" evidence="3">
    <location>
        <begin position="7"/>
        <end position="122"/>
    </location>
</feature>
<feature type="modified residue" description="4-aspartylphosphate" evidence="2">
    <location>
        <position position="56"/>
    </location>
</feature>
<dbReference type="Pfam" id="PF00072">
    <property type="entry name" value="Response_reg"/>
    <property type="match status" value="1"/>
</dbReference>
<dbReference type="AlphaFoldDB" id="A0A0F0CNM2"/>
<evidence type="ECO:0000256" key="2">
    <source>
        <dbReference type="PROSITE-ProRule" id="PRU00169"/>
    </source>
</evidence>
<proteinExistence type="predicted"/>
<protein>
    <submittedName>
        <fullName evidence="4">Signal transduction response regulator, receiver region domain protein</fullName>
    </submittedName>
</protein>
<dbReference type="SMART" id="SM00448">
    <property type="entry name" value="REC"/>
    <property type="match status" value="1"/>
</dbReference>
<dbReference type="Gene3D" id="3.40.50.2300">
    <property type="match status" value="1"/>
</dbReference>
<evidence type="ECO:0000259" key="3">
    <source>
        <dbReference type="PROSITE" id="PS50110"/>
    </source>
</evidence>
<evidence type="ECO:0000256" key="1">
    <source>
        <dbReference type="ARBA" id="ARBA00022553"/>
    </source>
</evidence>
<dbReference type="InterPro" id="IPR011006">
    <property type="entry name" value="CheY-like_superfamily"/>
</dbReference>
<dbReference type="SUPFAM" id="SSF52172">
    <property type="entry name" value="CheY-like"/>
    <property type="match status" value="1"/>
</dbReference>
<accession>A0A0F0CNM2</accession>